<dbReference type="PROSITE" id="PS01315">
    <property type="entry name" value="CDS"/>
    <property type="match status" value="1"/>
</dbReference>
<feature type="transmembrane region" description="Helical" evidence="19">
    <location>
        <begin position="68"/>
        <end position="95"/>
    </location>
</feature>
<feature type="transmembrane region" description="Helical" evidence="19">
    <location>
        <begin position="107"/>
        <end position="126"/>
    </location>
</feature>
<keyword evidence="10 18" id="KW-0808">Transferase</keyword>
<keyword evidence="12 18" id="KW-0548">Nucleotidyltransferase</keyword>
<feature type="transmembrane region" description="Helical" evidence="19">
    <location>
        <begin position="240"/>
        <end position="258"/>
    </location>
</feature>
<keyword evidence="8" id="KW-1003">Cell membrane</keyword>
<keyword evidence="16" id="KW-0594">Phospholipid biosynthesis</keyword>
<keyword evidence="17" id="KW-1208">Phospholipid metabolism</keyword>
<evidence type="ECO:0000256" key="9">
    <source>
        <dbReference type="ARBA" id="ARBA00022516"/>
    </source>
</evidence>
<keyword evidence="21" id="KW-1185">Reference proteome</keyword>
<evidence type="ECO:0000256" key="13">
    <source>
        <dbReference type="ARBA" id="ARBA00022989"/>
    </source>
</evidence>
<dbReference type="OrthoDB" id="9799199at2"/>
<dbReference type="AlphaFoldDB" id="A0A1G5Q969"/>
<evidence type="ECO:0000256" key="16">
    <source>
        <dbReference type="ARBA" id="ARBA00023209"/>
    </source>
</evidence>
<evidence type="ECO:0000256" key="19">
    <source>
        <dbReference type="SAM" id="Phobius"/>
    </source>
</evidence>
<organism evidence="20 21">
    <name type="scientific">Epibacterium ulvae</name>
    <dbReference type="NCBI Taxonomy" id="1156985"/>
    <lineage>
        <taxon>Bacteria</taxon>
        <taxon>Pseudomonadati</taxon>
        <taxon>Pseudomonadota</taxon>
        <taxon>Alphaproteobacteria</taxon>
        <taxon>Rhodobacterales</taxon>
        <taxon>Roseobacteraceae</taxon>
        <taxon>Epibacterium</taxon>
    </lineage>
</organism>
<evidence type="ECO:0000256" key="11">
    <source>
        <dbReference type="ARBA" id="ARBA00022692"/>
    </source>
</evidence>
<dbReference type="PANTHER" id="PTHR46382">
    <property type="entry name" value="PHOSPHATIDATE CYTIDYLYLTRANSFERASE"/>
    <property type="match status" value="1"/>
</dbReference>
<evidence type="ECO:0000256" key="10">
    <source>
        <dbReference type="ARBA" id="ARBA00022679"/>
    </source>
</evidence>
<gene>
    <name evidence="20" type="ORF">SAMN04488118_103280</name>
</gene>
<dbReference type="GO" id="GO:0005886">
    <property type="term" value="C:plasma membrane"/>
    <property type="evidence" value="ECO:0007669"/>
    <property type="project" value="UniProtKB-SubCell"/>
</dbReference>
<keyword evidence="15 19" id="KW-0472">Membrane</keyword>
<evidence type="ECO:0000256" key="14">
    <source>
        <dbReference type="ARBA" id="ARBA00023098"/>
    </source>
</evidence>
<dbReference type="EMBL" id="FMWG01000003">
    <property type="protein sequence ID" value="SCZ58394.1"/>
    <property type="molecule type" value="Genomic_DNA"/>
</dbReference>
<accession>A0A1G5Q969</accession>
<name>A0A1G5Q969_9RHOB</name>
<dbReference type="UniPathway" id="UPA00557">
    <property type="reaction ID" value="UER00614"/>
</dbReference>
<comment type="pathway">
    <text evidence="4">Lipid metabolism.</text>
</comment>
<keyword evidence="11 18" id="KW-0812">Transmembrane</keyword>
<proteinExistence type="inferred from homology"/>
<keyword evidence="13 19" id="KW-1133">Transmembrane helix</keyword>
<feature type="transmembrane region" description="Helical" evidence="19">
    <location>
        <begin position="21"/>
        <end position="48"/>
    </location>
</feature>
<evidence type="ECO:0000256" key="18">
    <source>
        <dbReference type="RuleBase" id="RU003938"/>
    </source>
</evidence>
<evidence type="ECO:0000256" key="1">
    <source>
        <dbReference type="ARBA" id="ARBA00001698"/>
    </source>
</evidence>
<evidence type="ECO:0000256" key="2">
    <source>
        <dbReference type="ARBA" id="ARBA00004651"/>
    </source>
</evidence>
<dbReference type="GO" id="GO:0016024">
    <property type="term" value="P:CDP-diacylglycerol biosynthetic process"/>
    <property type="evidence" value="ECO:0007669"/>
    <property type="project" value="UniProtKB-UniPathway"/>
</dbReference>
<dbReference type="Pfam" id="PF01148">
    <property type="entry name" value="CTP_transf_1"/>
    <property type="match status" value="1"/>
</dbReference>
<evidence type="ECO:0000256" key="15">
    <source>
        <dbReference type="ARBA" id="ARBA00023136"/>
    </source>
</evidence>
<comment type="similarity">
    <text evidence="5 18">Belongs to the CDS family.</text>
</comment>
<comment type="catalytic activity">
    <reaction evidence="1 18">
        <text>a 1,2-diacyl-sn-glycero-3-phosphate + CTP + H(+) = a CDP-1,2-diacyl-sn-glycerol + diphosphate</text>
        <dbReference type="Rhea" id="RHEA:16229"/>
        <dbReference type="ChEBI" id="CHEBI:15378"/>
        <dbReference type="ChEBI" id="CHEBI:33019"/>
        <dbReference type="ChEBI" id="CHEBI:37563"/>
        <dbReference type="ChEBI" id="CHEBI:58332"/>
        <dbReference type="ChEBI" id="CHEBI:58608"/>
        <dbReference type="EC" id="2.7.7.41"/>
    </reaction>
</comment>
<evidence type="ECO:0000256" key="6">
    <source>
        <dbReference type="ARBA" id="ARBA00012487"/>
    </source>
</evidence>
<evidence type="ECO:0000256" key="3">
    <source>
        <dbReference type="ARBA" id="ARBA00005119"/>
    </source>
</evidence>
<evidence type="ECO:0000256" key="5">
    <source>
        <dbReference type="ARBA" id="ARBA00010185"/>
    </source>
</evidence>
<evidence type="ECO:0000256" key="7">
    <source>
        <dbReference type="ARBA" id="ARBA00019373"/>
    </source>
</evidence>
<protein>
    <recommendedName>
        <fullName evidence="7 18">Phosphatidate cytidylyltransferase</fullName>
        <ecNumber evidence="6 18">2.7.7.41</ecNumber>
    </recommendedName>
</protein>
<comment type="subcellular location">
    <subcellularLocation>
        <location evidence="2">Cell membrane</location>
        <topology evidence="2">Multi-pass membrane protein</topology>
    </subcellularLocation>
</comment>
<dbReference type="Proteomes" id="UP000198767">
    <property type="component" value="Unassembled WGS sequence"/>
</dbReference>
<dbReference type="PANTHER" id="PTHR46382:SF1">
    <property type="entry name" value="PHOSPHATIDATE CYTIDYLYLTRANSFERASE"/>
    <property type="match status" value="1"/>
</dbReference>
<evidence type="ECO:0000256" key="17">
    <source>
        <dbReference type="ARBA" id="ARBA00023264"/>
    </source>
</evidence>
<evidence type="ECO:0000313" key="20">
    <source>
        <dbReference type="EMBL" id="SCZ58394.1"/>
    </source>
</evidence>
<feature type="transmembrane region" description="Helical" evidence="19">
    <location>
        <begin position="132"/>
        <end position="155"/>
    </location>
</feature>
<dbReference type="RefSeq" id="WP_090217395.1">
    <property type="nucleotide sequence ID" value="NZ_FMWG01000003.1"/>
</dbReference>
<evidence type="ECO:0000256" key="8">
    <source>
        <dbReference type="ARBA" id="ARBA00022475"/>
    </source>
</evidence>
<feature type="transmembrane region" description="Helical" evidence="19">
    <location>
        <begin position="176"/>
        <end position="203"/>
    </location>
</feature>
<sequence length="259" mass="27344">MNRLSRWADLRPRILSAVVMLAIGFFAIWAGGMVFNVVIAAVCGGILWELSGMLWQGQSIRSLKFGLLGAVSLIVASITPIWLAICVLALPTIVGLREAKGDTQKKFLIFSIWIMCAALGFVFLRNSYGTGVLLWLVSVVIATDVVGYFAGKIIGGPKFWPRISPKKTWSGTASGWIAAAGVGMAFAAPLNTGGTLVLLSIVISMASQAGDVAESALKRQAGVKDSSDIIPGHGGLFDRFDGMLGASAVFLLIAALWGL</sequence>
<dbReference type="GO" id="GO:0004605">
    <property type="term" value="F:phosphatidate cytidylyltransferase activity"/>
    <property type="evidence" value="ECO:0007669"/>
    <property type="project" value="UniProtKB-EC"/>
</dbReference>
<dbReference type="InterPro" id="IPR000374">
    <property type="entry name" value="PC_trans"/>
</dbReference>
<dbReference type="STRING" id="1156985.SAMN04488118_103280"/>
<keyword evidence="14" id="KW-0443">Lipid metabolism</keyword>
<keyword evidence="9" id="KW-0444">Lipid biosynthesis</keyword>
<dbReference type="EC" id="2.7.7.41" evidence="6 18"/>
<evidence type="ECO:0000256" key="4">
    <source>
        <dbReference type="ARBA" id="ARBA00005189"/>
    </source>
</evidence>
<comment type="pathway">
    <text evidence="3 18">Phospholipid metabolism; CDP-diacylglycerol biosynthesis; CDP-diacylglycerol from sn-glycerol 3-phosphate: step 3/3.</text>
</comment>
<evidence type="ECO:0000256" key="12">
    <source>
        <dbReference type="ARBA" id="ARBA00022695"/>
    </source>
</evidence>
<reference evidence="20 21" key="1">
    <citation type="submission" date="2016-10" db="EMBL/GenBank/DDBJ databases">
        <authorList>
            <person name="de Groot N.N."/>
        </authorList>
    </citation>
    <scope>NUCLEOTIDE SEQUENCE [LARGE SCALE GENOMIC DNA]</scope>
    <source>
        <strain evidence="20 21">U95</strain>
    </source>
</reference>
<evidence type="ECO:0000313" key="21">
    <source>
        <dbReference type="Proteomes" id="UP000198767"/>
    </source>
</evidence>